<protein>
    <recommendedName>
        <fullName evidence="1">HTH cro/C1-type domain-containing protein</fullName>
    </recommendedName>
</protein>
<dbReference type="Proteomes" id="UP000179935">
    <property type="component" value="Unassembled WGS sequence"/>
</dbReference>
<reference evidence="2 3" key="1">
    <citation type="submission" date="2016-10" db="EMBL/GenBank/DDBJ databases">
        <title>Genome sequence of Streptomyces sp. MUSC 93.</title>
        <authorList>
            <person name="Lee L.-H."/>
            <person name="Ser H.-L."/>
            <person name="Law J.W.-F."/>
        </authorList>
    </citation>
    <scope>NUCLEOTIDE SEQUENCE [LARGE SCALE GENOMIC DNA]</scope>
    <source>
        <strain evidence="2 3">MUSC 93</strain>
    </source>
</reference>
<dbReference type="CDD" id="cd00093">
    <property type="entry name" value="HTH_XRE"/>
    <property type="match status" value="1"/>
</dbReference>
<dbReference type="Pfam" id="PF01381">
    <property type="entry name" value="HTH_3"/>
    <property type="match status" value="1"/>
</dbReference>
<dbReference type="AlphaFoldDB" id="A0A1S2PE47"/>
<feature type="domain" description="HTH cro/C1-type" evidence="1">
    <location>
        <begin position="37"/>
        <end position="83"/>
    </location>
</feature>
<evidence type="ECO:0000313" key="3">
    <source>
        <dbReference type="Proteomes" id="UP000179935"/>
    </source>
</evidence>
<keyword evidence="3" id="KW-1185">Reference proteome</keyword>
<dbReference type="SUPFAM" id="SSF47413">
    <property type="entry name" value="lambda repressor-like DNA-binding domains"/>
    <property type="match status" value="1"/>
</dbReference>
<accession>A0A1S2PE47</accession>
<dbReference type="SMART" id="SM00530">
    <property type="entry name" value="HTH_XRE"/>
    <property type="match status" value="1"/>
</dbReference>
<evidence type="ECO:0000313" key="2">
    <source>
        <dbReference type="EMBL" id="OIJ91675.1"/>
    </source>
</evidence>
<gene>
    <name evidence="2" type="ORF">BIV24_15590</name>
</gene>
<dbReference type="GO" id="GO:0003677">
    <property type="term" value="F:DNA binding"/>
    <property type="evidence" value="ECO:0007669"/>
    <property type="project" value="InterPro"/>
</dbReference>
<proteinExistence type="predicted"/>
<sequence length="147" mass="15513">MSRSDGGAGTPPADKAVVAARLSALMAMRNPRTGKPYTAADVARATGISASAIAQLKAGTKPNPTLSTVEALADYFGVQTDYFSKRMDEDRVQRVVAALELLDMAENAGVQALFARASGLSEQSLEMVKAVIDTARKADGLDDPRKR</sequence>
<dbReference type="Gene3D" id="1.10.260.40">
    <property type="entry name" value="lambda repressor-like DNA-binding domains"/>
    <property type="match status" value="1"/>
</dbReference>
<dbReference type="InterPro" id="IPR001387">
    <property type="entry name" value="Cro/C1-type_HTH"/>
</dbReference>
<dbReference type="InterPro" id="IPR010982">
    <property type="entry name" value="Lambda_DNA-bd_dom_sf"/>
</dbReference>
<name>A0A1S2PE47_9ACTN</name>
<comment type="caution">
    <text evidence="2">The sequence shown here is derived from an EMBL/GenBank/DDBJ whole genome shotgun (WGS) entry which is preliminary data.</text>
</comment>
<evidence type="ECO:0000259" key="1">
    <source>
        <dbReference type="PROSITE" id="PS50943"/>
    </source>
</evidence>
<dbReference type="PROSITE" id="PS50943">
    <property type="entry name" value="HTH_CROC1"/>
    <property type="match status" value="1"/>
</dbReference>
<organism evidence="2 3">
    <name type="scientific">Streptomyces colonosanans</name>
    <dbReference type="NCBI Taxonomy" id="1428652"/>
    <lineage>
        <taxon>Bacteria</taxon>
        <taxon>Bacillati</taxon>
        <taxon>Actinomycetota</taxon>
        <taxon>Actinomycetes</taxon>
        <taxon>Kitasatosporales</taxon>
        <taxon>Streptomycetaceae</taxon>
        <taxon>Streptomyces</taxon>
    </lineage>
</organism>
<dbReference type="EMBL" id="MLYP01000040">
    <property type="protein sequence ID" value="OIJ91675.1"/>
    <property type="molecule type" value="Genomic_DNA"/>
</dbReference>
<dbReference type="STRING" id="1428652.BIV24_15590"/>
<dbReference type="RefSeq" id="WP_071366896.1">
    <property type="nucleotide sequence ID" value="NZ_MLYP01000040.1"/>
</dbReference>